<protein>
    <submittedName>
        <fullName evidence="1">Putative secreted peptide</fullName>
    </submittedName>
</protein>
<name>A0A2M3ZNE0_9DIPT</name>
<dbReference type="AlphaFoldDB" id="A0A2M3ZNE0"/>
<evidence type="ECO:0000313" key="1">
    <source>
        <dbReference type="EMBL" id="MBW30046.1"/>
    </source>
</evidence>
<dbReference type="EMBL" id="GGFM01009295">
    <property type="protein sequence ID" value="MBW30046.1"/>
    <property type="molecule type" value="Transcribed_RNA"/>
</dbReference>
<reference evidence="1" key="1">
    <citation type="submission" date="2018-01" db="EMBL/GenBank/DDBJ databases">
        <title>An insight into the sialome of Amazonian anophelines.</title>
        <authorList>
            <person name="Ribeiro J.M."/>
            <person name="Scarpassa V."/>
            <person name="Calvo E."/>
        </authorList>
    </citation>
    <scope>NUCLEOTIDE SEQUENCE</scope>
    <source>
        <tissue evidence="1">Salivary glands</tissue>
    </source>
</reference>
<sequence length="103" mass="11521">MRRNHRCVVGWNLRALLWLFSISTLFAFVTQAFVSIMCELADTLESTGTFTHDLHTAQQSTESASSPLWHMLLAELSSRSGTYDWSHSELDLGAQTTRCAKAA</sequence>
<accession>A0A2M3ZNE0</accession>
<proteinExistence type="predicted"/>
<organism evidence="1">
    <name type="scientific">Anopheles braziliensis</name>
    <dbReference type="NCBI Taxonomy" id="58242"/>
    <lineage>
        <taxon>Eukaryota</taxon>
        <taxon>Metazoa</taxon>
        <taxon>Ecdysozoa</taxon>
        <taxon>Arthropoda</taxon>
        <taxon>Hexapoda</taxon>
        <taxon>Insecta</taxon>
        <taxon>Pterygota</taxon>
        <taxon>Neoptera</taxon>
        <taxon>Endopterygota</taxon>
        <taxon>Diptera</taxon>
        <taxon>Nematocera</taxon>
        <taxon>Culicoidea</taxon>
        <taxon>Culicidae</taxon>
        <taxon>Anophelinae</taxon>
        <taxon>Anopheles</taxon>
    </lineage>
</organism>